<evidence type="ECO:0000313" key="2">
    <source>
        <dbReference type="Proteomes" id="UP001175211"/>
    </source>
</evidence>
<proteinExistence type="predicted"/>
<dbReference type="RefSeq" id="XP_060338052.1">
    <property type="nucleotide sequence ID" value="XM_060482064.1"/>
</dbReference>
<sequence length="70" mass="7847">MGSQALIFESPSVMRSKISLFLLAFACASFFVHTTKLSFDYVTTVFAPDDPQKLDKSYEDGIALRELIHT</sequence>
<gene>
    <name evidence="1" type="ORF">EV420DRAFT_427271</name>
</gene>
<dbReference type="Proteomes" id="UP001175211">
    <property type="component" value="Unassembled WGS sequence"/>
</dbReference>
<dbReference type="AlphaFoldDB" id="A0AA39NLE2"/>
<evidence type="ECO:0000313" key="1">
    <source>
        <dbReference type="EMBL" id="KAK0467777.1"/>
    </source>
</evidence>
<protein>
    <submittedName>
        <fullName evidence="1">Uncharacterized protein</fullName>
    </submittedName>
</protein>
<name>A0AA39NLE2_ARMTA</name>
<comment type="caution">
    <text evidence="1">The sequence shown here is derived from an EMBL/GenBank/DDBJ whole genome shotgun (WGS) entry which is preliminary data.</text>
</comment>
<accession>A0AA39NLE2</accession>
<keyword evidence="2" id="KW-1185">Reference proteome</keyword>
<dbReference type="GeneID" id="85365612"/>
<reference evidence="1" key="1">
    <citation type="submission" date="2023-06" db="EMBL/GenBank/DDBJ databases">
        <authorList>
            <consortium name="Lawrence Berkeley National Laboratory"/>
            <person name="Ahrendt S."/>
            <person name="Sahu N."/>
            <person name="Indic B."/>
            <person name="Wong-Bajracharya J."/>
            <person name="Merenyi Z."/>
            <person name="Ke H.-M."/>
            <person name="Monk M."/>
            <person name="Kocsube S."/>
            <person name="Drula E."/>
            <person name="Lipzen A."/>
            <person name="Balint B."/>
            <person name="Henrissat B."/>
            <person name="Andreopoulos B."/>
            <person name="Martin F.M."/>
            <person name="Harder C.B."/>
            <person name="Rigling D."/>
            <person name="Ford K.L."/>
            <person name="Foster G.D."/>
            <person name="Pangilinan J."/>
            <person name="Papanicolaou A."/>
            <person name="Barry K."/>
            <person name="LaButti K."/>
            <person name="Viragh M."/>
            <person name="Koriabine M."/>
            <person name="Yan M."/>
            <person name="Riley R."/>
            <person name="Champramary S."/>
            <person name="Plett K.L."/>
            <person name="Tsai I.J."/>
            <person name="Slot J."/>
            <person name="Sipos G."/>
            <person name="Plett J."/>
            <person name="Nagy L.G."/>
            <person name="Grigoriev I.V."/>
        </authorList>
    </citation>
    <scope>NUCLEOTIDE SEQUENCE</scope>
    <source>
        <strain evidence="1">CCBAS 213</strain>
    </source>
</reference>
<dbReference type="EMBL" id="JAUEPS010000002">
    <property type="protein sequence ID" value="KAK0467777.1"/>
    <property type="molecule type" value="Genomic_DNA"/>
</dbReference>
<organism evidence="1 2">
    <name type="scientific">Armillaria tabescens</name>
    <name type="common">Ringless honey mushroom</name>
    <name type="synonym">Agaricus tabescens</name>
    <dbReference type="NCBI Taxonomy" id="1929756"/>
    <lineage>
        <taxon>Eukaryota</taxon>
        <taxon>Fungi</taxon>
        <taxon>Dikarya</taxon>
        <taxon>Basidiomycota</taxon>
        <taxon>Agaricomycotina</taxon>
        <taxon>Agaricomycetes</taxon>
        <taxon>Agaricomycetidae</taxon>
        <taxon>Agaricales</taxon>
        <taxon>Marasmiineae</taxon>
        <taxon>Physalacriaceae</taxon>
        <taxon>Desarmillaria</taxon>
    </lineage>
</organism>